<evidence type="ECO:0000256" key="2">
    <source>
        <dbReference type="ARBA" id="ARBA00004186"/>
    </source>
</evidence>
<dbReference type="GO" id="GO:0051010">
    <property type="term" value="F:microtubule plus-end binding"/>
    <property type="evidence" value="ECO:0007669"/>
    <property type="project" value="TreeGrafter"/>
</dbReference>
<evidence type="ECO:0000256" key="6">
    <source>
        <dbReference type="ARBA" id="ARBA00022490"/>
    </source>
</evidence>
<keyword evidence="5" id="KW-0158">Chromosome</keyword>
<proteinExistence type="inferred from homology"/>
<evidence type="ECO:0000256" key="13">
    <source>
        <dbReference type="ARBA" id="ARBA00023242"/>
    </source>
</evidence>
<keyword evidence="11" id="KW-0995">Kinetochore</keyword>
<dbReference type="InterPro" id="IPR013965">
    <property type="entry name" value="DASH_Dad3"/>
</dbReference>
<keyword evidence="6" id="KW-0963">Cytoplasm</keyword>
<dbReference type="Proteomes" id="UP001151582">
    <property type="component" value="Unassembled WGS sequence"/>
</dbReference>
<dbReference type="AlphaFoldDB" id="A0A9W8BDV0"/>
<dbReference type="EMBL" id="JANBQB010000003">
    <property type="protein sequence ID" value="KAJ1985177.1"/>
    <property type="molecule type" value="Genomic_DNA"/>
</dbReference>
<dbReference type="OrthoDB" id="2443965at2759"/>
<dbReference type="PANTHER" id="PTHR28017:SF1">
    <property type="entry name" value="DASH COMPLEX SUBUNIT DAD3"/>
    <property type="match status" value="1"/>
</dbReference>
<evidence type="ECO:0000256" key="17">
    <source>
        <dbReference type="ARBA" id="ARBA00044305"/>
    </source>
</evidence>
<evidence type="ECO:0000313" key="20">
    <source>
        <dbReference type="Proteomes" id="UP001151582"/>
    </source>
</evidence>
<evidence type="ECO:0000256" key="9">
    <source>
        <dbReference type="ARBA" id="ARBA00022776"/>
    </source>
</evidence>
<evidence type="ECO:0000256" key="1">
    <source>
        <dbReference type="ARBA" id="ARBA00004123"/>
    </source>
</evidence>
<dbReference type="GO" id="GO:0008608">
    <property type="term" value="P:attachment of spindle microtubules to kinetochore"/>
    <property type="evidence" value="ECO:0007669"/>
    <property type="project" value="InterPro"/>
</dbReference>
<keyword evidence="14" id="KW-0131">Cell cycle</keyword>
<dbReference type="PANTHER" id="PTHR28017">
    <property type="entry name" value="DASH COMPLEX SUBUNIT DAD3"/>
    <property type="match status" value="1"/>
</dbReference>
<keyword evidence="7" id="KW-0132">Cell division</keyword>
<dbReference type="GO" id="GO:0042729">
    <property type="term" value="C:DASH complex"/>
    <property type="evidence" value="ECO:0007669"/>
    <property type="project" value="InterPro"/>
</dbReference>
<keyword evidence="8" id="KW-0493">Microtubule</keyword>
<evidence type="ECO:0000256" key="15">
    <source>
        <dbReference type="ARBA" id="ARBA00023328"/>
    </source>
</evidence>
<keyword evidence="9" id="KW-0498">Mitosis</keyword>
<feature type="compositionally biased region" description="Low complexity" evidence="18">
    <location>
        <begin position="131"/>
        <end position="142"/>
    </location>
</feature>
<keyword evidence="15" id="KW-0137">Centromere</keyword>
<evidence type="ECO:0000256" key="5">
    <source>
        <dbReference type="ARBA" id="ARBA00022454"/>
    </source>
</evidence>
<dbReference type="GO" id="GO:0072686">
    <property type="term" value="C:mitotic spindle"/>
    <property type="evidence" value="ECO:0007669"/>
    <property type="project" value="InterPro"/>
</dbReference>
<comment type="caution">
    <text evidence="19">The sequence shown here is derived from an EMBL/GenBank/DDBJ whole genome shotgun (WGS) entry which is preliminary data.</text>
</comment>
<reference evidence="19" key="1">
    <citation type="submission" date="2022-07" db="EMBL/GenBank/DDBJ databases">
        <title>Phylogenomic reconstructions and comparative analyses of Kickxellomycotina fungi.</title>
        <authorList>
            <person name="Reynolds N.K."/>
            <person name="Stajich J.E."/>
            <person name="Barry K."/>
            <person name="Grigoriev I.V."/>
            <person name="Crous P."/>
            <person name="Smith M.E."/>
        </authorList>
    </citation>
    <scope>NUCLEOTIDE SEQUENCE</scope>
    <source>
        <strain evidence="19">RSA 567</strain>
    </source>
</reference>
<evidence type="ECO:0000256" key="10">
    <source>
        <dbReference type="ARBA" id="ARBA00022829"/>
    </source>
</evidence>
<name>A0A9W8BDV0_9FUNG</name>
<evidence type="ECO:0000256" key="14">
    <source>
        <dbReference type="ARBA" id="ARBA00023306"/>
    </source>
</evidence>
<keyword evidence="12" id="KW-0206">Cytoskeleton</keyword>
<keyword evidence="10" id="KW-0159">Chromosome partition</keyword>
<gene>
    <name evidence="19" type="ORF">H4R34_000135</name>
</gene>
<evidence type="ECO:0000256" key="16">
    <source>
        <dbReference type="ARBA" id="ARBA00044179"/>
    </source>
</evidence>
<dbReference type="GO" id="GO:0005874">
    <property type="term" value="C:microtubule"/>
    <property type="evidence" value="ECO:0007669"/>
    <property type="project" value="UniProtKB-KW"/>
</dbReference>
<feature type="region of interest" description="Disordered" evidence="18">
    <location>
        <begin position="122"/>
        <end position="177"/>
    </location>
</feature>
<evidence type="ECO:0000256" key="18">
    <source>
        <dbReference type="SAM" id="MobiDB-lite"/>
    </source>
</evidence>
<comment type="similarity">
    <text evidence="4">Belongs to the DASH complex DAD3 family.</text>
</comment>
<evidence type="ECO:0000256" key="3">
    <source>
        <dbReference type="ARBA" id="ARBA00004629"/>
    </source>
</evidence>
<accession>A0A9W8BDV0</accession>
<evidence type="ECO:0000256" key="4">
    <source>
        <dbReference type="ARBA" id="ARBA00006277"/>
    </source>
</evidence>
<evidence type="ECO:0000256" key="7">
    <source>
        <dbReference type="ARBA" id="ARBA00022618"/>
    </source>
</evidence>
<dbReference type="GO" id="GO:0051301">
    <property type="term" value="P:cell division"/>
    <property type="evidence" value="ECO:0007669"/>
    <property type="project" value="UniProtKB-KW"/>
</dbReference>
<evidence type="ECO:0000256" key="8">
    <source>
        <dbReference type="ARBA" id="ARBA00022701"/>
    </source>
</evidence>
<keyword evidence="13" id="KW-0539">Nucleus</keyword>
<evidence type="ECO:0000313" key="19">
    <source>
        <dbReference type="EMBL" id="KAJ1985177.1"/>
    </source>
</evidence>
<organism evidence="19 20">
    <name type="scientific">Dimargaris verticillata</name>
    <dbReference type="NCBI Taxonomy" id="2761393"/>
    <lineage>
        <taxon>Eukaryota</taxon>
        <taxon>Fungi</taxon>
        <taxon>Fungi incertae sedis</taxon>
        <taxon>Zoopagomycota</taxon>
        <taxon>Kickxellomycotina</taxon>
        <taxon>Dimargaritomycetes</taxon>
        <taxon>Dimargaritales</taxon>
        <taxon>Dimargaritaceae</taxon>
        <taxon>Dimargaris</taxon>
    </lineage>
</organism>
<comment type="subcellular location">
    <subcellularLocation>
        <location evidence="3">Chromosome</location>
        <location evidence="3">Centromere</location>
        <location evidence="3">Kinetochore</location>
    </subcellularLocation>
    <subcellularLocation>
        <location evidence="2">Cytoplasm</location>
        <location evidence="2">Cytoskeleton</location>
        <location evidence="2">Spindle</location>
    </subcellularLocation>
    <subcellularLocation>
        <location evidence="1">Nucleus</location>
    </subcellularLocation>
</comment>
<sequence>MASNARKHLFRQTKLTRDLSPQQVQVLTEYKRLQTHIGRINQQLQQLNTQLLPELVTTLRDVERQSALVFTLFQSSVYSLIAEQGESANDTAEAVSSQSAPSPYNSATDCYAVEAVGGHSTALKGQPRRVPAAPDSAPSTATRSIPLPSTIRFNLGHEPPSQARLRRDFTTNCPPFD</sequence>
<keyword evidence="20" id="KW-1185">Reference proteome</keyword>
<evidence type="ECO:0000256" key="12">
    <source>
        <dbReference type="ARBA" id="ARBA00023212"/>
    </source>
</evidence>
<evidence type="ECO:0000256" key="11">
    <source>
        <dbReference type="ARBA" id="ARBA00022838"/>
    </source>
</evidence>
<dbReference type="Pfam" id="PF08656">
    <property type="entry name" value="DASH_Dad3"/>
    <property type="match status" value="1"/>
</dbReference>
<protein>
    <recommendedName>
        <fullName evidence="16">DASH complex subunit DAD3</fullName>
    </recommendedName>
    <alternativeName>
        <fullName evidence="17">Outer kinetochore protein DAD3</fullName>
    </alternativeName>
</protein>